<dbReference type="SUPFAM" id="SSF51430">
    <property type="entry name" value="NAD(P)-linked oxidoreductase"/>
    <property type="match status" value="1"/>
</dbReference>
<feature type="site" description="Lowers pKa of active site Tyr" evidence="6">
    <location>
        <position position="81"/>
    </location>
</feature>
<feature type="active site" description="Proton donor" evidence="4">
    <location>
        <position position="56"/>
    </location>
</feature>
<evidence type="ECO:0000259" key="7">
    <source>
        <dbReference type="Pfam" id="PF00248"/>
    </source>
</evidence>
<evidence type="ECO:0000256" key="4">
    <source>
        <dbReference type="PIRSR" id="PIRSR000097-1"/>
    </source>
</evidence>
<dbReference type="Gene3D" id="3.20.20.100">
    <property type="entry name" value="NADP-dependent oxidoreductase domain"/>
    <property type="match status" value="1"/>
</dbReference>
<reference evidence="8 9" key="1">
    <citation type="submission" date="2016-06" db="EMBL/GenBank/DDBJ databases">
        <authorList>
            <person name="Kjaerup R.B."/>
            <person name="Dalgaard T.S."/>
            <person name="Juul-Madsen H.R."/>
        </authorList>
    </citation>
    <scope>NUCLEOTIDE SEQUENCE [LARGE SCALE GENOMIC DNA]</scope>
    <source>
        <strain evidence="8 9">1245139.5</strain>
    </source>
</reference>
<evidence type="ECO:0000313" key="8">
    <source>
        <dbReference type="EMBL" id="OBK19015.1"/>
    </source>
</evidence>
<protein>
    <submittedName>
        <fullName evidence="8">2,5-didehydrogluconate reductase A</fullName>
    </submittedName>
</protein>
<dbReference type="EMBL" id="LZLQ01000022">
    <property type="protein sequence ID" value="OBK19015.1"/>
    <property type="molecule type" value="Genomic_DNA"/>
</dbReference>
<dbReference type="FunFam" id="3.20.20.100:FF:000002">
    <property type="entry name" value="2,5-diketo-D-gluconic acid reductase A"/>
    <property type="match status" value="1"/>
</dbReference>
<dbReference type="CDD" id="cd19134">
    <property type="entry name" value="AKR_AKR5H1"/>
    <property type="match status" value="1"/>
</dbReference>
<name>A0A1A3NCG7_MYCAS</name>
<dbReference type="RefSeq" id="WP_065157282.1">
    <property type="nucleotide sequence ID" value="NZ_LZLQ01000022.1"/>
</dbReference>
<dbReference type="Pfam" id="PF00248">
    <property type="entry name" value="Aldo_ket_red"/>
    <property type="match status" value="1"/>
</dbReference>
<evidence type="ECO:0000256" key="3">
    <source>
        <dbReference type="ARBA" id="ARBA00023002"/>
    </source>
</evidence>
<evidence type="ECO:0000256" key="5">
    <source>
        <dbReference type="PIRSR" id="PIRSR000097-2"/>
    </source>
</evidence>
<dbReference type="InterPro" id="IPR036812">
    <property type="entry name" value="NAD(P)_OxRdtase_dom_sf"/>
</dbReference>
<dbReference type="PROSITE" id="PS00062">
    <property type="entry name" value="ALDOKETO_REDUCTASE_2"/>
    <property type="match status" value="1"/>
</dbReference>
<evidence type="ECO:0000313" key="9">
    <source>
        <dbReference type="Proteomes" id="UP000093629"/>
    </source>
</evidence>
<dbReference type="InterPro" id="IPR020471">
    <property type="entry name" value="AKR"/>
</dbReference>
<dbReference type="PIRSF" id="PIRSF000097">
    <property type="entry name" value="AKR"/>
    <property type="match status" value="1"/>
</dbReference>
<dbReference type="InterPro" id="IPR018170">
    <property type="entry name" value="Aldo/ket_reductase_CS"/>
</dbReference>
<dbReference type="Proteomes" id="UP000093629">
    <property type="component" value="Unassembled WGS sequence"/>
</dbReference>
<organism evidence="8 9">
    <name type="scientific">Mycobacterium asiaticum</name>
    <dbReference type="NCBI Taxonomy" id="1790"/>
    <lineage>
        <taxon>Bacteria</taxon>
        <taxon>Bacillati</taxon>
        <taxon>Actinomycetota</taxon>
        <taxon>Actinomycetes</taxon>
        <taxon>Mycobacteriales</taxon>
        <taxon>Mycobacteriaceae</taxon>
        <taxon>Mycobacterium</taxon>
    </lineage>
</organism>
<feature type="domain" description="NADP-dependent oxidoreductase" evidence="7">
    <location>
        <begin position="29"/>
        <end position="266"/>
    </location>
</feature>
<comment type="similarity">
    <text evidence="1">Belongs to the aldo/keto reductase family.</text>
</comment>
<proteinExistence type="inferred from homology"/>
<dbReference type="GO" id="GO:0016616">
    <property type="term" value="F:oxidoreductase activity, acting on the CH-OH group of donors, NAD or NADP as acceptor"/>
    <property type="evidence" value="ECO:0007669"/>
    <property type="project" value="UniProtKB-ARBA"/>
</dbReference>
<comment type="caution">
    <text evidence="8">The sequence shown here is derived from an EMBL/GenBank/DDBJ whole genome shotgun (WGS) entry which is preliminary data.</text>
</comment>
<keyword evidence="2" id="KW-0521">NADP</keyword>
<evidence type="ECO:0000256" key="6">
    <source>
        <dbReference type="PIRSR" id="PIRSR000097-3"/>
    </source>
</evidence>
<dbReference type="PANTHER" id="PTHR43827">
    <property type="entry name" value="2,5-DIKETO-D-GLUCONIC ACID REDUCTASE"/>
    <property type="match status" value="1"/>
</dbReference>
<evidence type="ECO:0000256" key="1">
    <source>
        <dbReference type="ARBA" id="ARBA00007905"/>
    </source>
</evidence>
<accession>A0A1A3NCG7</accession>
<sequence length="281" mass="29906">MTGEPGSGIPSIALNDENTIPVLGLGVADLSDDETERAVAAALEAGCRLIDTAAAYGNEAAVGRAIASSGIPRAELFVTTKLATEEQGFAMSQDACTASLERLGLDYVDLYLIHWPAPSLGKYVDSFGGLIQSRGNGHARSIGVSNFTDEHLSMVIDLTFFTPAVNQIELHPLLNQSELRKSNAQHEVVTQSYTPLALGKLNDNPTVTSIAGEYGKTASQVLLRWNVQLGNAVVFRSANPEHIAGNLDIFDFELAAEHVDALNGLNDGTRLRPDPETYSGA</sequence>
<feature type="binding site" evidence="5">
    <location>
        <position position="114"/>
    </location>
    <ligand>
        <name>substrate</name>
    </ligand>
</feature>
<dbReference type="PANTHER" id="PTHR43827:SF3">
    <property type="entry name" value="NADP-DEPENDENT OXIDOREDUCTASE DOMAIN-CONTAINING PROTEIN"/>
    <property type="match status" value="1"/>
</dbReference>
<keyword evidence="3" id="KW-0560">Oxidoreductase</keyword>
<dbReference type="PRINTS" id="PR00069">
    <property type="entry name" value="ALDKETRDTASE"/>
</dbReference>
<dbReference type="AlphaFoldDB" id="A0A1A3NCG7"/>
<gene>
    <name evidence="8" type="primary">dkgA</name>
    <name evidence="8" type="ORF">A5636_19710</name>
</gene>
<dbReference type="InterPro" id="IPR023210">
    <property type="entry name" value="NADP_OxRdtase_dom"/>
</dbReference>
<keyword evidence="9" id="KW-1185">Reference proteome</keyword>
<evidence type="ECO:0000256" key="2">
    <source>
        <dbReference type="ARBA" id="ARBA00022857"/>
    </source>
</evidence>